<gene>
    <name evidence="2" type="ORF">F4695_001843</name>
</gene>
<name>A0A7X0JJV9_9HYPH</name>
<keyword evidence="3" id="KW-1185">Reference proteome</keyword>
<keyword evidence="1" id="KW-1133">Transmembrane helix</keyword>
<dbReference type="Proteomes" id="UP000585437">
    <property type="component" value="Unassembled WGS sequence"/>
</dbReference>
<accession>A0A7X0JJV9</accession>
<organism evidence="2 3">
    <name type="scientific">Rhizobium soli</name>
    <dbReference type="NCBI Taxonomy" id="424798"/>
    <lineage>
        <taxon>Bacteria</taxon>
        <taxon>Pseudomonadati</taxon>
        <taxon>Pseudomonadota</taxon>
        <taxon>Alphaproteobacteria</taxon>
        <taxon>Hyphomicrobiales</taxon>
        <taxon>Rhizobiaceae</taxon>
        <taxon>Rhizobium/Agrobacterium group</taxon>
        <taxon>Rhizobium</taxon>
    </lineage>
</organism>
<dbReference type="EMBL" id="JACHBU010000003">
    <property type="protein sequence ID" value="MBB6508494.1"/>
    <property type="molecule type" value="Genomic_DNA"/>
</dbReference>
<feature type="transmembrane region" description="Helical" evidence="1">
    <location>
        <begin position="95"/>
        <end position="113"/>
    </location>
</feature>
<comment type="caution">
    <text evidence="2">The sequence shown here is derived from an EMBL/GenBank/DDBJ whole genome shotgun (WGS) entry which is preliminary data.</text>
</comment>
<keyword evidence="1" id="KW-0812">Transmembrane</keyword>
<evidence type="ECO:0000313" key="2">
    <source>
        <dbReference type="EMBL" id="MBB6508494.1"/>
    </source>
</evidence>
<reference evidence="2 3" key="1">
    <citation type="submission" date="2020-08" db="EMBL/GenBank/DDBJ databases">
        <title>The Agave Microbiome: Exploring the role of microbial communities in plant adaptations to desert environments.</title>
        <authorList>
            <person name="Partida-Martinez L.P."/>
        </authorList>
    </citation>
    <scope>NUCLEOTIDE SEQUENCE [LARGE SCALE GENOMIC DNA]</scope>
    <source>
        <strain evidence="2 3">AS3.12</strain>
    </source>
</reference>
<keyword evidence="1" id="KW-0472">Membrane</keyword>
<evidence type="ECO:0000256" key="1">
    <source>
        <dbReference type="SAM" id="Phobius"/>
    </source>
</evidence>
<evidence type="ECO:0000313" key="3">
    <source>
        <dbReference type="Proteomes" id="UP000585437"/>
    </source>
</evidence>
<dbReference type="RefSeq" id="WP_062461311.1">
    <property type="nucleotide sequence ID" value="NZ_JACHBU010000003.1"/>
</dbReference>
<dbReference type="AlphaFoldDB" id="A0A7X0JJV9"/>
<proteinExistence type="predicted"/>
<protein>
    <submittedName>
        <fullName evidence="2">ElaB/YqjD/DUF883 family membrane-anchored ribosome-binding protein</fullName>
    </submittedName>
</protein>
<sequence>MAAATSTNAEIARARTAAGAATTSDIEAQLQQLREDISSLAKTVGAVGSSTASEVKGKARRAASDATDASMQMVEAAREQAISFERDLEAKIRKAPIQSIAIAAGVGFVFALLSRR</sequence>